<evidence type="ECO:0000256" key="1">
    <source>
        <dbReference type="SAM" id="MobiDB-lite"/>
    </source>
</evidence>
<keyword evidence="3" id="KW-1185">Reference proteome</keyword>
<feature type="compositionally biased region" description="Low complexity" evidence="1">
    <location>
        <begin position="66"/>
        <end position="81"/>
    </location>
</feature>
<comment type="caution">
    <text evidence="2">The sequence shown here is derived from an EMBL/GenBank/DDBJ whole genome shotgun (WGS) entry which is preliminary data.</text>
</comment>
<reference evidence="2" key="1">
    <citation type="submission" date="2023-02" db="EMBL/GenBank/DDBJ databases">
        <title>Colletotrichum kahawae CIFC_Que2 genome sequencing and assembly.</title>
        <authorList>
            <person name="Baroncelli R."/>
        </authorList>
    </citation>
    <scope>NUCLEOTIDE SEQUENCE</scope>
    <source>
        <strain evidence="2">CIFC_Que2</strain>
    </source>
</reference>
<protein>
    <submittedName>
        <fullName evidence="2">Uncharacterized protein</fullName>
    </submittedName>
</protein>
<organism evidence="2 3">
    <name type="scientific">Colletotrichum kahawae</name>
    <name type="common">Coffee berry disease fungus</name>
    <dbReference type="NCBI Taxonomy" id="34407"/>
    <lineage>
        <taxon>Eukaryota</taxon>
        <taxon>Fungi</taxon>
        <taxon>Dikarya</taxon>
        <taxon>Ascomycota</taxon>
        <taxon>Pezizomycotina</taxon>
        <taxon>Sordariomycetes</taxon>
        <taxon>Hypocreomycetidae</taxon>
        <taxon>Glomerellales</taxon>
        <taxon>Glomerellaceae</taxon>
        <taxon>Colletotrichum</taxon>
        <taxon>Colletotrichum gloeosporioides species complex</taxon>
    </lineage>
</organism>
<evidence type="ECO:0000313" key="2">
    <source>
        <dbReference type="EMBL" id="KAK2741668.1"/>
    </source>
</evidence>
<evidence type="ECO:0000313" key="3">
    <source>
        <dbReference type="Proteomes" id="UP001281614"/>
    </source>
</evidence>
<feature type="region of interest" description="Disordered" evidence="1">
    <location>
        <begin position="66"/>
        <end position="85"/>
    </location>
</feature>
<sequence length="180" mass="19536">MLHEGSTAEGNAFFFEDEHWDVYGVNDALQHNLLADGVDLFSMTTTPSGAQLKSQSQLIWSTQDTSTGWSSSSIIPSRASTNPGPISVPPEVNTWTNTDHCSIIFDVSGQSQQAETSTPSPSRKRGLPLPSARPATDIKRKKTTTYLPISRASPTLPPNPEDSNTSSLFPCPFHKHNPAK</sequence>
<feature type="region of interest" description="Disordered" evidence="1">
    <location>
        <begin position="109"/>
        <end position="180"/>
    </location>
</feature>
<dbReference type="EMBL" id="VYYT01000334">
    <property type="protein sequence ID" value="KAK2741668.1"/>
    <property type="molecule type" value="Genomic_DNA"/>
</dbReference>
<accession>A0AAD9Y8U1</accession>
<dbReference type="Proteomes" id="UP001281614">
    <property type="component" value="Unassembled WGS sequence"/>
</dbReference>
<dbReference type="AlphaFoldDB" id="A0AAD9Y8U1"/>
<gene>
    <name evidence="2" type="ORF">CKAH01_07009</name>
</gene>
<proteinExistence type="predicted"/>
<name>A0AAD9Y8U1_COLKA</name>
<feature type="compositionally biased region" description="Polar residues" evidence="1">
    <location>
        <begin position="109"/>
        <end position="121"/>
    </location>
</feature>